<feature type="compositionally biased region" description="Basic residues" evidence="1">
    <location>
        <begin position="309"/>
        <end position="319"/>
    </location>
</feature>
<dbReference type="Proteomes" id="UP000250235">
    <property type="component" value="Unassembled WGS sequence"/>
</dbReference>
<name>A0A2Z7D909_9LAMI</name>
<evidence type="ECO:0000313" key="3">
    <source>
        <dbReference type="Proteomes" id="UP000250235"/>
    </source>
</evidence>
<evidence type="ECO:0000256" key="1">
    <source>
        <dbReference type="SAM" id="MobiDB-lite"/>
    </source>
</evidence>
<evidence type="ECO:0000313" key="2">
    <source>
        <dbReference type="EMBL" id="KZV56188.1"/>
    </source>
</evidence>
<accession>A0A2Z7D909</accession>
<organism evidence="2 3">
    <name type="scientific">Dorcoceras hygrometricum</name>
    <dbReference type="NCBI Taxonomy" id="472368"/>
    <lineage>
        <taxon>Eukaryota</taxon>
        <taxon>Viridiplantae</taxon>
        <taxon>Streptophyta</taxon>
        <taxon>Embryophyta</taxon>
        <taxon>Tracheophyta</taxon>
        <taxon>Spermatophyta</taxon>
        <taxon>Magnoliopsida</taxon>
        <taxon>eudicotyledons</taxon>
        <taxon>Gunneridae</taxon>
        <taxon>Pentapetalae</taxon>
        <taxon>asterids</taxon>
        <taxon>lamiids</taxon>
        <taxon>Lamiales</taxon>
        <taxon>Gesneriaceae</taxon>
        <taxon>Didymocarpoideae</taxon>
        <taxon>Trichosporeae</taxon>
        <taxon>Loxocarpinae</taxon>
        <taxon>Dorcoceras</taxon>
    </lineage>
</organism>
<dbReference type="EMBL" id="KQ988221">
    <property type="protein sequence ID" value="KZV56188.1"/>
    <property type="molecule type" value="Genomic_DNA"/>
</dbReference>
<sequence>MQHAIIDAMKCMRAINGRIARPVNQLENHLSRASIPRTVYQPGKSSVRDLQSPSAHHSSVVFRHNQSVGHHSDDSVGLFRHDTSVGQSQRGSKSGHQSICQSGSRCMHVCQFNIQYTMHKIQYVKTECKNQSIHKLYHVNHRIISADFTTSITAIFTLKATKSAQFVPQTADFYLNRYNKARQFQPAPTSFHLAPSTMEEAILNLKSVKETHTQFISSSNLNFNTLFPTAKNSNPVLPLNKVLTVHTKLRTVGIPYPEAETSGRTIKFHCMKKPATSRSSPRSFYSLNWVTIGRETHKESRATKIAQNHGKKRRKSMGQ</sequence>
<keyword evidence="3" id="KW-1185">Reference proteome</keyword>
<feature type="region of interest" description="Disordered" evidence="1">
    <location>
        <begin position="300"/>
        <end position="319"/>
    </location>
</feature>
<reference evidence="2 3" key="1">
    <citation type="journal article" date="2015" name="Proc. Natl. Acad. Sci. U.S.A.">
        <title>The resurrection genome of Boea hygrometrica: A blueprint for survival of dehydration.</title>
        <authorList>
            <person name="Xiao L."/>
            <person name="Yang G."/>
            <person name="Zhang L."/>
            <person name="Yang X."/>
            <person name="Zhao S."/>
            <person name="Ji Z."/>
            <person name="Zhou Q."/>
            <person name="Hu M."/>
            <person name="Wang Y."/>
            <person name="Chen M."/>
            <person name="Xu Y."/>
            <person name="Jin H."/>
            <person name="Xiao X."/>
            <person name="Hu G."/>
            <person name="Bao F."/>
            <person name="Hu Y."/>
            <person name="Wan P."/>
            <person name="Li L."/>
            <person name="Deng X."/>
            <person name="Kuang T."/>
            <person name="Xiang C."/>
            <person name="Zhu J.K."/>
            <person name="Oliver M.J."/>
            <person name="He Y."/>
        </authorList>
    </citation>
    <scope>NUCLEOTIDE SEQUENCE [LARGE SCALE GENOMIC DNA]</scope>
    <source>
        <strain evidence="3">cv. XS01</strain>
    </source>
</reference>
<feature type="compositionally biased region" description="Polar residues" evidence="1">
    <location>
        <begin position="48"/>
        <end position="57"/>
    </location>
</feature>
<gene>
    <name evidence="2" type="ORF">F511_23785</name>
</gene>
<feature type="region of interest" description="Disordered" evidence="1">
    <location>
        <begin position="37"/>
        <end position="59"/>
    </location>
</feature>
<protein>
    <submittedName>
        <fullName evidence="2">Uncharacterized protein</fullName>
    </submittedName>
</protein>
<dbReference type="AlphaFoldDB" id="A0A2Z7D909"/>
<proteinExistence type="predicted"/>